<keyword evidence="3 5" id="KW-0238">DNA-binding</keyword>
<evidence type="ECO:0000259" key="7">
    <source>
        <dbReference type="PROSITE" id="PS51900"/>
    </source>
</evidence>
<dbReference type="Pfam" id="PF00589">
    <property type="entry name" value="Phage_integrase"/>
    <property type="match status" value="1"/>
</dbReference>
<dbReference type="InterPro" id="IPR050090">
    <property type="entry name" value="Tyrosine_recombinase_XerCD"/>
</dbReference>
<name>A0A2W4KTZ7_9PSEU</name>
<dbReference type="PROSITE" id="PS51900">
    <property type="entry name" value="CB"/>
    <property type="match status" value="1"/>
</dbReference>
<keyword evidence="2" id="KW-0229">DNA integration</keyword>
<dbReference type="PANTHER" id="PTHR30349">
    <property type="entry name" value="PHAGE INTEGRASE-RELATED"/>
    <property type="match status" value="1"/>
</dbReference>
<dbReference type="InterPro" id="IPR013762">
    <property type="entry name" value="Integrase-like_cat_sf"/>
</dbReference>
<evidence type="ECO:0000256" key="2">
    <source>
        <dbReference type="ARBA" id="ARBA00022908"/>
    </source>
</evidence>
<feature type="domain" description="Core-binding (CB)" evidence="7">
    <location>
        <begin position="23"/>
        <end position="107"/>
    </location>
</feature>
<dbReference type="InterPro" id="IPR044068">
    <property type="entry name" value="CB"/>
</dbReference>
<evidence type="ECO:0000313" key="8">
    <source>
        <dbReference type="EMBL" id="PZM88293.1"/>
    </source>
</evidence>
<dbReference type="PROSITE" id="PS51898">
    <property type="entry name" value="TYR_RECOMBINASE"/>
    <property type="match status" value="1"/>
</dbReference>
<dbReference type="Gene3D" id="1.10.150.130">
    <property type="match status" value="1"/>
</dbReference>
<comment type="similarity">
    <text evidence="1">Belongs to the 'phage' integrase family.</text>
</comment>
<evidence type="ECO:0000259" key="6">
    <source>
        <dbReference type="PROSITE" id="PS51898"/>
    </source>
</evidence>
<keyword evidence="4" id="KW-0233">DNA recombination</keyword>
<dbReference type="SUPFAM" id="SSF56349">
    <property type="entry name" value="DNA breaking-rejoining enzymes"/>
    <property type="match status" value="1"/>
</dbReference>
<reference evidence="8" key="1">
    <citation type="submission" date="2018-05" db="EMBL/GenBank/DDBJ databases">
        <authorList>
            <person name="Lanie J.A."/>
            <person name="Ng W.-L."/>
            <person name="Kazmierczak K.M."/>
            <person name="Andrzejewski T.M."/>
            <person name="Davidsen T.M."/>
            <person name="Wayne K.J."/>
            <person name="Tettelin H."/>
            <person name="Glass J.I."/>
            <person name="Rusch D."/>
            <person name="Podicherti R."/>
            <person name="Tsui H.-C.T."/>
            <person name="Winkler M.E."/>
        </authorList>
    </citation>
    <scope>NUCLEOTIDE SEQUENCE</scope>
    <source>
        <strain evidence="8">ZC4RG45</strain>
    </source>
</reference>
<dbReference type="PANTHER" id="PTHR30349:SF64">
    <property type="entry name" value="PROPHAGE INTEGRASE INTD-RELATED"/>
    <property type="match status" value="1"/>
</dbReference>
<dbReference type="GO" id="GO:0003677">
    <property type="term" value="F:DNA binding"/>
    <property type="evidence" value="ECO:0007669"/>
    <property type="project" value="UniProtKB-UniRule"/>
</dbReference>
<dbReference type="InterPro" id="IPR010998">
    <property type="entry name" value="Integrase_recombinase_N"/>
</dbReference>
<dbReference type="InterPro" id="IPR002104">
    <property type="entry name" value="Integrase_catalytic"/>
</dbReference>
<protein>
    <submittedName>
        <fullName evidence="8">Recombinase</fullName>
    </submittedName>
</protein>
<dbReference type="EMBL" id="QGUI01001123">
    <property type="protein sequence ID" value="PZM88293.1"/>
    <property type="molecule type" value="Genomic_DNA"/>
</dbReference>
<dbReference type="CDD" id="cd01193">
    <property type="entry name" value="INT_IntI_C"/>
    <property type="match status" value="1"/>
</dbReference>
<dbReference type="Gene3D" id="1.10.443.10">
    <property type="entry name" value="Intergrase catalytic core"/>
    <property type="match status" value="1"/>
</dbReference>
<sequence>MYLKNKTAQIAKQNIIKYYFPDMNSEIILETFEKRLLMQRYAGNTIRSYKDYASIFLKHVSKYPSLEEIPLSDIEAFINEKVQNGKISVSYQKGLVGAIKKMYELILDKKIQLDYLYPKRSFSKLPKFFSKEEVRNILDNTQNLKHKAILMTIYSCGLRLSELLNLKIKDIKSSDGIIRIHQSKGNKDRIVSLPDKLLATLRHYYQAFKPKEYLFEGEKGGKYSERSVQLILKKALIKANVQSEGSVHTLRHSYATHLIQSGIDIRIVKELLGHENIKTTMIYTHITDIDKQKTPSPLDFL</sequence>
<evidence type="ECO:0000256" key="3">
    <source>
        <dbReference type="ARBA" id="ARBA00023125"/>
    </source>
</evidence>
<dbReference type="AlphaFoldDB" id="A0A2W4KTZ7"/>
<evidence type="ECO:0000256" key="4">
    <source>
        <dbReference type="ARBA" id="ARBA00023172"/>
    </source>
</evidence>
<dbReference type="InterPro" id="IPR004107">
    <property type="entry name" value="Integrase_SAM-like_N"/>
</dbReference>
<dbReference type="GO" id="GO:0006310">
    <property type="term" value="P:DNA recombination"/>
    <property type="evidence" value="ECO:0007669"/>
    <property type="project" value="UniProtKB-KW"/>
</dbReference>
<comment type="caution">
    <text evidence="8">The sequence shown here is derived from an EMBL/GenBank/DDBJ whole genome shotgun (WGS) entry which is preliminary data.</text>
</comment>
<evidence type="ECO:0000256" key="5">
    <source>
        <dbReference type="PROSITE-ProRule" id="PRU01248"/>
    </source>
</evidence>
<accession>A0A2W4KTZ7</accession>
<dbReference type="Pfam" id="PF13495">
    <property type="entry name" value="Phage_int_SAM_4"/>
    <property type="match status" value="1"/>
</dbReference>
<gene>
    <name evidence="8" type="ORF">DIU77_20680</name>
</gene>
<dbReference type="InterPro" id="IPR011010">
    <property type="entry name" value="DNA_brk_join_enz"/>
</dbReference>
<feature type="domain" description="Tyr recombinase" evidence="6">
    <location>
        <begin position="124"/>
        <end position="296"/>
    </location>
</feature>
<dbReference type="GO" id="GO:0015074">
    <property type="term" value="P:DNA integration"/>
    <property type="evidence" value="ECO:0007669"/>
    <property type="project" value="UniProtKB-KW"/>
</dbReference>
<evidence type="ECO:0000256" key="1">
    <source>
        <dbReference type="ARBA" id="ARBA00008857"/>
    </source>
</evidence>
<proteinExistence type="inferred from homology"/>
<organism evidence="8">
    <name type="scientific">Thermocrispum agreste</name>
    <dbReference type="NCBI Taxonomy" id="37925"/>
    <lineage>
        <taxon>Bacteria</taxon>
        <taxon>Bacillati</taxon>
        <taxon>Actinomycetota</taxon>
        <taxon>Actinomycetes</taxon>
        <taxon>Pseudonocardiales</taxon>
        <taxon>Pseudonocardiaceae</taxon>
        <taxon>Thermocrispum</taxon>
    </lineage>
</organism>